<feature type="compositionally biased region" description="Acidic residues" evidence="1">
    <location>
        <begin position="319"/>
        <end position="329"/>
    </location>
</feature>
<gene>
    <name evidence="2" type="ORF">F5147DRAFT_655770</name>
</gene>
<evidence type="ECO:0000256" key="1">
    <source>
        <dbReference type="SAM" id="MobiDB-lite"/>
    </source>
</evidence>
<feature type="region of interest" description="Disordered" evidence="1">
    <location>
        <begin position="691"/>
        <end position="717"/>
    </location>
</feature>
<reference evidence="2" key="1">
    <citation type="journal article" date="2020" name="New Phytol.">
        <title>Comparative genomics reveals dynamic genome evolution in host specialist ectomycorrhizal fungi.</title>
        <authorList>
            <person name="Lofgren L.A."/>
            <person name="Nguyen N.H."/>
            <person name="Vilgalys R."/>
            <person name="Ruytinx J."/>
            <person name="Liao H.L."/>
            <person name="Branco S."/>
            <person name="Kuo A."/>
            <person name="LaButti K."/>
            <person name="Lipzen A."/>
            <person name="Andreopoulos W."/>
            <person name="Pangilinan J."/>
            <person name="Riley R."/>
            <person name="Hundley H."/>
            <person name="Na H."/>
            <person name="Barry K."/>
            <person name="Grigoriev I.V."/>
            <person name="Stajich J.E."/>
            <person name="Kennedy P.G."/>
        </authorList>
    </citation>
    <scope>NUCLEOTIDE SEQUENCE</scope>
    <source>
        <strain evidence="2">FC423</strain>
    </source>
</reference>
<dbReference type="OrthoDB" id="2693411at2759"/>
<organism evidence="2 3">
    <name type="scientific">Suillus discolor</name>
    <dbReference type="NCBI Taxonomy" id="1912936"/>
    <lineage>
        <taxon>Eukaryota</taxon>
        <taxon>Fungi</taxon>
        <taxon>Dikarya</taxon>
        <taxon>Basidiomycota</taxon>
        <taxon>Agaricomycotina</taxon>
        <taxon>Agaricomycetes</taxon>
        <taxon>Agaricomycetidae</taxon>
        <taxon>Boletales</taxon>
        <taxon>Suillineae</taxon>
        <taxon>Suillaceae</taxon>
        <taxon>Suillus</taxon>
    </lineage>
</organism>
<dbReference type="GeneID" id="64696275"/>
<keyword evidence="3" id="KW-1185">Reference proteome</keyword>
<feature type="region of interest" description="Disordered" evidence="1">
    <location>
        <begin position="309"/>
        <end position="329"/>
    </location>
</feature>
<dbReference type="RefSeq" id="XP_041289221.1">
    <property type="nucleotide sequence ID" value="XM_041434016.1"/>
</dbReference>
<evidence type="ECO:0000313" key="2">
    <source>
        <dbReference type="EMBL" id="KAG2099573.1"/>
    </source>
</evidence>
<accession>A0A9P7EZB1</accession>
<sequence length="734" mass="80678">MVSTQATLTTILLYCAAARLKRHTPPRSSKPYYLSVSGYVYVIGRINVHALTVRTDMPPESDPYWTSEQLKWMEDQVAMYSWCYEDNDLLLFWPLLFEVFFACWPQRQALLADIPESQVLTDEQHHTLSKAEDYCKMRIKTWLEYKRTLSSAWIPYVPFPMGSPDVRQAVLQLELALNEVAWTGSSTLNSGLPRPYIINNAGTPMGIKRADALASRTFSSISGYPEHAVLFPGISENLLSPEQAAAVEVAKEACKVPLVEAEAEAGNVASSGKHVALGQKFSKELLDDESDNVKAEIRAKYEERLKAHKNTKRRTHALDDDDSDNGETDAEFITQGIDDLPVICRRFAQLVKHKTQFLVSFMFAGPDPRNNWDMTTLSCHPLETPEGKSFPVLYETADRAFLEAFQQYAEQIFPANKRKPSAGDNSESKMAEESDEGEPEGENKKLVEEDFQGEMAGMGMGNSGNASPMTGTVVLSIPGALDPLVDASVAPGLHHANDTHHGNGMQTTMHGTQTELPYSMQAPPAYDTQATYGTQAHLAYNSDSRAQYHAHAHATASLSHASFQTALPHTNASFQQGLSLPMQMGNYPGFSVEPSNSFSQADITPNFSFAEGFQVPNWNFFDTGFPAPQGRWPLSLGLLSPTSAERSSTAEINDDSLPIMPSPVPAKTIGASLPMLPSPVDSLPVPLPTAPSLAPALETSRPPSTKASMEPKPAKKCSNANRHNYGVCIRCTYY</sequence>
<dbReference type="AlphaFoldDB" id="A0A9P7EZB1"/>
<dbReference type="EMBL" id="JABBWM010000057">
    <property type="protein sequence ID" value="KAG2099573.1"/>
    <property type="molecule type" value="Genomic_DNA"/>
</dbReference>
<protein>
    <submittedName>
        <fullName evidence="2">Uncharacterized protein</fullName>
    </submittedName>
</protein>
<evidence type="ECO:0000313" key="3">
    <source>
        <dbReference type="Proteomes" id="UP000823399"/>
    </source>
</evidence>
<name>A0A9P7EZB1_9AGAM</name>
<proteinExistence type="predicted"/>
<comment type="caution">
    <text evidence="2">The sequence shown here is derived from an EMBL/GenBank/DDBJ whole genome shotgun (WGS) entry which is preliminary data.</text>
</comment>
<feature type="region of interest" description="Disordered" evidence="1">
    <location>
        <begin position="415"/>
        <end position="444"/>
    </location>
</feature>
<dbReference type="Proteomes" id="UP000823399">
    <property type="component" value="Unassembled WGS sequence"/>
</dbReference>